<sequence length="97" mass="11642">MRRYVLVSYDVSDPKRWRRVYKVMRGYGQHVQYSVFLCQLTDTEEARLRETLYDLIHKETDQVLFARLGSVESDALDRNLTVIGREYDHLDLKKLIF</sequence>
<feature type="binding site" evidence="9">
    <location>
        <position position="10"/>
    </location>
    <ligand>
        <name>Mg(2+)</name>
        <dbReference type="ChEBI" id="CHEBI:18420"/>
        <note>catalytic</note>
    </ligand>
</feature>
<keyword evidence="5 9" id="KW-0255">Endonuclease</keyword>
<dbReference type="GO" id="GO:0051607">
    <property type="term" value="P:defense response to virus"/>
    <property type="evidence" value="ECO:0007669"/>
    <property type="project" value="UniProtKB-UniRule"/>
</dbReference>
<evidence type="ECO:0000313" key="10">
    <source>
        <dbReference type="EMBL" id="GGJ05170.1"/>
    </source>
</evidence>
<dbReference type="EC" id="3.1.-.-" evidence="9"/>
<keyword evidence="7 9" id="KW-0460">Magnesium</keyword>
<comment type="caution">
    <text evidence="10">The sequence shown here is derived from an EMBL/GenBank/DDBJ whole genome shotgun (WGS) entry which is preliminary data.</text>
</comment>
<dbReference type="Gene3D" id="3.30.70.240">
    <property type="match status" value="1"/>
</dbReference>
<comment type="cofactor">
    <cofactor evidence="1 9">
        <name>Mg(2+)</name>
        <dbReference type="ChEBI" id="CHEBI:18420"/>
    </cofactor>
</comment>
<evidence type="ECO:0000256" key="1">
    <source>
        <dbReference type="ARBA" id="ARBA00001946"/>
    </source>
</evidence>
<reference evidence="10" key="1">
    <citation type="journal article" date="2014" name="Int. J. Syst. Evol. Microbiol.">
        <title>Complete genome sequence of Corynebacterium casei LMG S-19264T (=DSM 44701T), isolated from a smear-ripened cheese.</title>
        <authorList>
            <consortium name="US DOE Joint Genome Institute (JGI-PGF)"/>
            <person name="Walter F."/>
            <person name="Albersmeier A."/>
            <person name="Kalinowski J."/>
            <person name="Ruckert C."/>
        </authorList>
    </citation>
    <scope>NUCLEOTIDE SEQUENCE</scope>
    <source>
        <strain evidence="10">JCM 18487</strain>
    </source>
</reference>
<dbReference type="EMBL" id="BMOY01000016">
    <property type="protein sequence ID" value="GGJ05170.1"/>
    <property type="molecule type" value="Genomic_DNA"/>
</dbReference>
<dbReference type="RefSeq" id="WP_188881890.1">
    <property type="nucleotide sequence ID" value="NZ_BMOY01000016.1"/>
</dbReference>
<evidence type="ECO:0000256" key="7">
    <source>
        <dbReference type="ARBA" id="ARBA00022842"/>
    </source>
</evidence>
<evidence type="ECO:0000256" key="5">
    <source>
        <dbReference type="ARBA" id="ARBA00022759"/>
    </source>
</evidence>
<dbReference type="GO" id="GO:0043571">
    <property type="term" value="P:maintenance of CRISPR repeat elements"/>
    <property type="evidence" value="ECO:0007669"/>
    <property type="project" value="UniProtKB-UniRule"/>
</dbReference>
<dbReference type="GO" id="GO:0016787">
    <property type="term" value="F:hydrolase activity"/>
    <property type="evidence" value="ECO:0007669"/>
    <property type="project" value="UniProtKB-KW"/>
</dbReference>
<dbReference type="InterPro" id="IPR019199">
    <property type="entry name" value="Virulence_VapD/CRISPR_Cas2"/>
</dbReference>
<comment type="function">
    <text evidence="9">CRISPR (clustered regularly interspaced short palindromic repeat), is an adaptive immune system that provides protection against mobile genetic elements (viruses, transposable elements and conjugative plasmids). CRISPR clusters contain sequences complementary to antecedent mobile elements and target invading nucleic acids. CRISPR clusters are transcribed and processed into CRISPR RNA (crRNA). Functions as a ssRNA-specific endoribonuclease. Involved in the integration of spacer DNA into the CRISPR cassette.</text>
</comment>
<proteinExistence type="inferred from homology"/>
<evidence type="ECO:0000256" key="8">
    <source>
        <dbReference type="ARBA" id="ARBA00023118"/>
    </source>
</evidence>
<evidence type="ECO:0000256" key="9">
    <source>
        <dbReference type="HAMAP-Rule" id="MF_01471"/>
    </source>
</evidence>
<dbReference type="CDD" id="cd09725">
    <property type="entry name" value="Cas2_I_II_III"/>
    <property type="match status" value="1"/>
</dbReference>
<keyword evidence="8 9" id="KW-0051">Antiviral defense</keyword>
<gene>
    <name evidence="10" type="primary">cas2-1</name>
    <name evidence="9" type="synonym">cas2</name>
    <name evidence="10" type="ORF">GCM10010885_12830</name>
</gene>
<dbReference type="Proteomes" id="UP000637695">
    <property type="component" value="Unassembled WGS sequence"/>
</dbReference>
<dbReference type="InterPro" id="IPR021127">
    <property type="entry name" value="CRISPR_associated_Cas2"/>
</dbReference>
<organism evidence="10 11">
    <name type="scientific">Alicyclobacillus cellulosilyticus</name>
    <dbReference type="NCBI Taxonomy" id="1003997"/>
    <lineage>
        <taxon>Bacteria</taxon>
        <taxon>Bacillati</taxon>
        <taxon>Bacillota</taxon>
        <taxon>Bacilli</taxon>
        <taxon>Bacillales</taxon>
        <taxon>Alicyclobacillaceae</taxon>
        <taxon>Alicyclobacillus</taxon>
    </lineage>
</organism>
<keyword evidence="11" id="KW-1185">Reference proteome</keyword>
<evidence type="ECO:0000256" key="2">
    <source>
        <dbReference type="ARBA" id="ARBA00009959"/>
    </source>
</evidence>
<dbReference type="PANTHER" id="PTHR34405:SF3">
    <property type="entry name" value="CRISPR-ASSOCIATED ENDORIBONUCLEASE CAS2 3"/>
    <property type="match status" value="1"/>
</dbReference>
<protein>
    <recommendedName>
        <fullName evidence="9">CRISPR-associated endoribonuclease Cas2</fullName>
        <ecNumber evidence="9">3.1.-.-</ecNumber>
    </recommendedName>
</protein>
<dbReference type="GO" id="GO:0046872">
    <property type="term" value="F:metal ion binding"/>
    <property type="evidence" value="ECO:0007669"/>
    <property type="project" value="UniProtKB-UniRule"/>
</dbReference>
<evidence type="ECO:0000256" key="4">
    <source>
        <dbReference type="ARBA" id="ARBA00022723"/>
    </source>
</evidence>
<dbReference type="AlphaFoldDB" id="A0A917NJI6"/>
<dbReference type="SUPFAM" id="SSF143430">
    <property type="entry name" value="TTP0101/SSO1404-like"/>
    <property type="match status" value="1"/>
</dbReference>
<dbReference type="NCBIfam" id="TIGR01573">
    <property type="entry name" value="cas2"/>
    <property type="match status" value="1"/>
</dbReference>
<dbReference type="HAMAP" id="MF_01471">
    <property type="entry name" value="Cas2"/>
    <property type="match status" value="1"/>
</dbReference>
<accession>A0A917NJI6</accession>
<dbReference type="PANTHER" id="PTHR34405">
    <property type="entry name" value="CRISPR-ASSOCIATED ENDORIBONUCLEASE CAS2"/>
    <property type="match status" value="1"/>
</dbReference>
<evidence type="ECO:0000256" key="6">
    <source>
        <dbReference type="ARBA" id="ARBA00022801"/>
    </source>
</evidence>
<keyword evidence="3 9" id="KW-0540">Nuclease</keyword>
<evidence type="ECO:0000313" key="11">
    <source>
        <dbReference type="Proteomes" id="UP000637695"/>
    </source>
</evidence>
<name>A0A917NJI6_9BACL</name>
<evidence type="ECO:0000256" key="3">
    <source>
        <dbReference type="ARBA" id="ARBA00022722"/>
    </source>
</evidence>
<reference evidence="10" key="2">
    <citation type="submission" date="2020-09" db="EMBL/GenBank/DDBJ databases">
        <authorList>
            <person name="Sun Q."/>
            <person name="Ohkuma M."/>
        </authorList>
    </citation>
    <scope>NUCLEOTIDE SEQUENCE</scope>
    <source>
        <strain evidence="10">JCM 18487</strain>
    </source>
</reference>
<comment type="subunit">
    <text evidence="9">Homodimer, forms a heterotetramer with a Cas1 homodimer.</text>
</comment>
<dbReference type="GO" id="GO:0004521">
    <property type="term" value="F:RNA endonuclease activity"/>
    <property type="evidence" value="ECO:0007669"/>
    <property type="project" value="InterPro"/>
</dbReference>
<dbReference type="Pfam" id="PF09827">
    <property type="entry name" value="CRISPR_Cas2"/>
    <property type="match status" value="1"/>
</dbReference>
<comment type="similarity">
    <text evidence="2 9">Belongs to the CRISPR-associated endoribonuclease Cas2 protein family.</text>
</comment>
<keyword evidence="4 9" id="KW-0479">Metal-binding</keyword>
<keyword evidence="6 9" id="KW-0378">Hydrolase</keyword>